<feature type="transmembrane region" description="Helical" evidence="2">
    <location>
        <begin position="7"/>
        <end position="28"/>
    </location>
</feature>
<evidence type="ECO:0000313" key="3">
    <source>
        <dbReference type="EMBL" id="TKR27241.1"/>
    </source>
</evidence>
<comment type="caution">
    <text evidence="3">The sequence shown here is derived from an EMBL/GenBank/DDBJ whole genome shotgun (WGS) entry which is preliminary data.</text>
</comment>
<keyword evidence="2" id="KW-1133">Transmembrane helix</keyword>
<feature type="compositionally biased region" description="Basic and acidic residues" evidence="1">
    <location>
        <begin position="104"/>
        <end position="116"/>
    </location>
</feature>
<dbReference type="EMBL" id="SZYE01000004">
    <property type="protein sequence ID" value="TKR27241.1"/>
    <property type="molecule type" value="Genomic_DNA"/>
</dbReference>
<keyword evidence="2" id="KW-0812">Transmembrane</keyword>
<feature type="transmembrane region" description="Helical" evidence="2">
    <location>
        <begin position="34"/>
        <end position="54"/>
    </location>
</feature>
<dbReference type="RefSeq" id="WP_154727894.1">
    <property type="nucleotide sequence ID" value="NZ_SZYE01000004.1"/>
</dbReference>
<evidence type="ECO:0000256" key="1">
    <source>
        <dbReference type="SAM" id="MobiDB-lite"/>
    </source>
</evidence>
<feature type="region of interest" description="Disordered" evidence="1">
    <location>
        <begin position="83"/>
        <end position="124"/>
    </location>
</feature>
<dbReference type="AlphaFoldDB" id="A0A7Z8NQP2"/>
<dbReference type="Proteomes" id="UP000308121">
    <property type="component" value="Unassembled WGS sequence"/>
</dbReference>
<evidence type="ECO:0000256" key="2">
    <source>
        <dbReference type="SAM" id="Phobius"/>
    </source>
</evidence>
<keyword evidence="2" id="KW-0472">Membrane</keyword>
<organism evidence="3 4">
    <name type="scientific">Cellulomonas hominis</name>
    <dbReference type="NCBI Taxonomy" id="156981"/>
    <lineage>
        <taxon>Bacteria</taxon>
        <taxon>Bacillati</taxon>
        <taxon>Actinomycetota</taxon>
        <taxon>Actinomycetes</taxon>
        <taxon>Micrococcales</taxon>
        <taxon>Cellulomonadaceae</taxon>
        <taxon>Cellulomonas</taxon>
    </lineage>
</organism>
<accession>A0A7Z8NQP2</accession>
<gene>
    <name evidence="3" type="ORF">FA014_01220</name>
</gene>
<dbReference type="OrthoDB" id="10010263at2"/>
<evidence type="ECO:0000313" key="4">
    <source>
        <dbReference type="Proteomes" id="UP000308121"/>
    </source>
</evidence>
<sequence>MSRGGLMGRVVAVVAGAAVLALQVWLTLFAQVVLAYEAAVLVVVLVGLGLRGYARSRRRGQRADAARWPDARGIPVPQPTLLVGGPVLPSADAGVGAPPVPTQVEDRGDPLDDLLGRRRPRPVA</sequence>
<reference evidence="3 4" key="1">
    <citation type="submission" date="2019-05" db="EMBL/GenBank/DDBJ databases">
        <title>Genome sequence of Cellulomonas hominis strain CS1.</title>
        <authorList>
            <person name="Belmont J."/>
            <person name="Maclea K.S."/>
        </authorList>
    </citation>
    <scope>NUCLEOTIDE SEQUENCE [LARGE SCALE GENOMIC DNA]</scope>
    <source>
        <strain evidence="3 4">CS1</strain>
    </source>
</reference>
<proteinExistence type="predicted"/>
<name>A0A7Z8NQP2_9CELL</name>
<protein>
    <submittedName>
        <fullName evidence="3">Uncharacterized protein</fullName>
    </submittedName>
</protein>